<dbReference type="InterPro" id="IPR056299">
    <property type="entry name" value="CFAP61_dimer"/>
</dbReference>
<dbReference type="SUPFAM" id="SSF51905">
    <property type="entry name" value="FAD/NAD(P)-binding domain"/>
    <property type="match status" value="1"/>
</dbReference>
<feature type="domain" description="Cilia- and flagella-associated protein 61 N-terminal" evidence="2">
    <location>
        <begin position="9"/>
        <end position="287"/>
    </location>
</feature>
<name>A0AAU9J373_9CILI</name>
<dbReference type="InterPro" id="IPR036188">
    <property type="entry name" value="FAD/NAD-bd_sf"/>
</dbReference>
<dbReference type="PANTHER" id="PTHR21178:SF8">
    <property type="entry name" value="CILIA- AND FLAGELLA-ASSOCIATED PROTEIN 61"/>
    <property type="match status" value="1"/>
</dbReference>
<evidence type="ECO:0000313" key="4">
    <source>
        <dbReference type="EMBL" id="CAG9321335.1"/>
    </source>
</evidence>
<keyword evidence="5" id="KW-1185">Reference proteome</keyword>
<evidence type="ECO:0000259" key="2">
    <source>
        <dbReference type="Pfam" id="PF16092"/>
    </source>
</evidence>
<reference evidence="4" key="1">
    <citation type="submission" date="2021-09" db="EMBL/GenBank/DDBJ databases">
        <authorList>
            <consortium name="AG Swart"/>
            <person name="Singh M."/>
            <person name="Singh A."/>
            <person name="Seah K."/>
            <person name="Emmerich C."/>
        </authorList>
    </citation>
    <scope>NUCLEOTIDE SEQUENCE</scope>
    <source>
        <strain evidence="4">ATCC30299</strain>
    </source>
</reference>
<organism evidence="4 5">
    <name type="scientific">Blepharisma stoltei</name>
    <dbReference type="NCBI Taxonomy" id="1481888"/>
    <lineage>
        <taxon>Eukaryota</taxon>
        <taxon>Sar</taxon>
        <taxon>Alveolata</taxon>
        <taxon>Ciliophora</taxon>
        <taxon>Postciliodesmatophora</taxon>
        <taxon>Heterotrichea</taxon>
        <taxon>Heterotrichida</taxon>
        <taxon>Blepharismidae</taxon>
        <taxon>Blepharisma</taxon>
    </lineage>
</organism>
<evidence type="ECO:0000259" key="3">
    <source>
        <dbReference type="Pfam" id="PF23150"/>
    </source>
</evidence>
<feature type="coiled-coil region" evidence="1">
    <location>
        <begin position="843"/>
        <end position="870"/>
    </location>
</feature>
<sequence>MVDFLNAVTIRRSDLDDSELIEDLIRGDVHREAAKRLFGVDISITNFIETSYLSVTALDPDGTIIAFAVFDDYPPGLRSNDGKHENYWEPWYNLARGVNDELNSHNTLWLKFYAIGEAEPEIQNEIFVKILQSAYYSLPIIRGTMFLARGEAQPEDYQITGFEYIKDKFEELDLHRREQLSEVRGVHFNTIFYYSDRRMIIPQLEIRIAREEDHDDLAAIFNSQSDITTDVYGDYYIAELIAQQSPQLKSFTAQVNEKAVGMLTVKSDIVINDLWPCFELDPYDNLLDPDYMDIVREKRNQIIEKRAIEAQERARQEAKRQREETMICNMIAQRMSLQEYLLMKQEQIFAELDGIMNNEDNYQAMDRKAVQGLIDGWLDNFVVQQPSEYFLDHPSDDTTLVCNILSESEFFYDCLEFFGLPEGYMNGEGHFTNWYRKKEEELKQSQAAKGATYGKQRGGKRDVKKIRLQEELKLPDIPEHFDLEPLMKALRAFIDANSDSRTRFRNEVKRNLAKLEYCFRKEDGTVDKNLVNINTTNFAVHLEKGGFNFDPVVANVIGPMLRCFGNLMTRNEQKVYQPPQPAEEEKKATKFQRGRGRAQQEKEQKVQLSQEVECGVIVEHQKNKEGQVLPAYVTYMKTSYNDVIRSLDIIEDFDKTLYQLQMVSGEELKKEAEFLDRENMNSRQRSSEAGMSRQASMMRQTGENFEIERKLSTQHASDEDEINFENDKELLYKEAVAELDDLNSIPDPPEIAKNAFCLVLYCIDEAFDSFGIEFLETAFAQFPTRDYMIITQPHTVPENSLMKFFTPIPKKPSNTYSHVLYVMHRDCLMFRHIQVRRTDHSDLENMDHLLSTLENTNEVLEKVKLSLEEKADCPFVSFTALCKSEIIGLFVLSLDVNLRYYQSHFHIEEHMLLNEHKREGHTRLLHEVINPIFLRCQNLMVRDVMRLMNKTCMYFEIHDMTVIPDIFNDLLYARSRKFPHFLDKPWDHEKALTNETDGLANQDGADRKYQDEKESDFALCFITKKHLSEPKIVVNHRIVVVGASDAGISFIESLLSNMYLQFNNIYLLAPGGLSYYHIKNESQNMKASSTSYSLSEMIRLLLESRVTVIDGRLIEIDREHKQIILHDDSKLMYDILILTMGLQDSTLQQMGRVSRGIAPIPENKIYTDGVLSIDDPYLYQHFRPEGNLMAILNHRKQPGTTVIYGYTLNAFAFIQGLLSKGINPIRIKLVVPHAVFEPDDSLDPHFGGDENILINHPAFENDQNVEKRMREELKKLNIQAYYGATLLSINTDDKSNLQSITISYNEEELTLNCKVLVTAGRVDVDDEIFGAIHNNGLVFNGRVIVSNQFLTTDPSIYAAGTLCEFSQQFRSLSAGRCLRMDRYNGREIGVRLARSVLSMIELDSLQGLFEDLKDEMPYFYMPRGKGGMLPGNFHYYYIEAPKYAEPKIIKNNPKNREDVISDTIHTDEEGNIKGHYIKFTFNNFGLVDSVTYFSKESVEVQSLWRFVGLSETYLNKLSQRFKNNLIPDVAEFLSENWAMALYHDWFAEFSNGVKGDLKQSIADIIEKVKEMADKGEELTREQVLKLKAMVPKEAKRMVQESTLRYIKSNLNHLPMYYIPGVEFP</sequence>
<accession>A0AAU9J373</accession>
<gene>
    <name evidence="4" type="ORF">BSTOLATCC_MIC28620</name>
</gene>
<protein>
    <recommendedName>
        <fullName evidence="6">Cilia- and flagella-associated protein 61 N-terminal domain-containing protein</fullName>
    </recommendedName>
</protein>
<dbReference type="Pfam" id="PF16092">
    <property type="entry name" value="CFAP61_N"/>
    <property type="match status" value="1"/>
</dbReference>
<dbReference type="InterPro" id="IPR038884">
    <property type="entry name" value="CFAP61"/>
</dbReference>
<dbReference type="Proteomes" id="UP001162131">
    <property type="component" value="Unassembled WGS sequence"/>
</dbReference>
<dbReference type="Pfam" id="PF23150">
    <property type="entry name" value="CFAP61_dimer"/>
    <property type="match status" value="1"/>
</dbReference>
<evidence type="ECO:0008006" key="6">
    <source>
        <dbReference type="Google" id="ProtNLM"/>
    </source>
</evidence>
<keyword evidence="1" id="KW-0175">Coiled coil</keyword>
<evidence type="ECO:0000256" key="1">
    <source>
        <dbReference type="SAM" id="Coils"/>
    </source>
</evidence>
<dbReference type="InterPro" id="IPR032151">
    <property type="entry name" value="CFAP61_N"/>
</dbReference>
<proteinExistence type="predicted"/>
<dbReference type="EMBL" id="CAJZBQ010000028">
    <property type="protein sequence ID" value="CAG9321335.1"/>
    <property type="molecule type" value="Genomic_DNA"/>
</dbReference>
<dbReference type="PANTHER" id="PTHR21178">
    <property type="entry name" value="CILIA- AND FLAGELLA-ASSOCIATED PROTEIN 61"/>
    <property type="match status" value="1"/>
</dbReference>
<feature type="domain" description="CFAP61 dimerisation" evidence="3">
    <location>
        <begin position="1417"/>
        <end position="1541"/>
    </location>
</feature>
<evidence type="ECO:0000313" key="5">
    <source>
        <dbReference type="Proteomes" id="UP001162131"/>
    </source>
</evidence>
<dbReference type="Gene3D" id="3.50.50.60">
    <property type="entry name" value="FAD/NAD(P)-binding domain"/>
    <property type="match status" value="3"/>
</dbReference>
<comment type="caution">
    <text evidence="4">The sequence shown here is derived from an EMBL/GenBank/DDBJ whole genome shotgun (WGS) entry which is preliminary data.</text>
</comment>